<dbReference type="Proteomes" id="UP000218160">
    <property type="component" value="Chromosome 2"/>
</dbReference>
<evidence type="ECO:0000313" key="2">
    <source>
        <dbReference type="EMBL" id="ATF10334.1"/>
    </source>
</evidence>
<organism evidence="2 3">
    <name type="scientific">Candidatus Enterovibrio altilux</name>
    <dbReference type="NCBI Taxonomy" id="1927128"/>
    <lineage>
        <taxon>Bacteria</taxon>
        <taxon>Pseudomonadati</taxon>
        <taxon>Pseudomonadota</taxon>
        <taxon>Gammaproteobacteria</taxon>
        <taxon>Vibrionales</taxon>
        <taxon>Vibrionaceae</taxon>
        <taxon>Enterovibrio</taxon>
    </lineage>
</organism>
<dbReference type="AlphaFoldDB" id="A0A291BBH1"/>
<proteinExistence type="predicted"/>
<accession>A0A291BBH1</accession>
<feature type="transmembrane region" description="Helical" evidence="1">
    <location>
        <begin position="18"/>
        <end position="38"/>
    </location>
</feature>
<sequence>MIQLWNQIKHGNHGRPHLFSYLAITTVLMAKCVFLMSLRSL</sequence>
<gene>
    <name evidence="2" type="ORF">BTN50_1918</name>
</gene>
<keyword evidence="1" id="KW-0472">Membrane</keyword>
<name>A0A291BBH1_9GAMM</name>
<reference evidence="3" key="1">
    <citation type="submission" date="2017-04" db="EMBL/GenBank/DDBJ databases">
        <title>Genome evolution of the luminous symbionts of deep sea anglerfish.</title>
        <authorList>
            <person name="Hendry T.A."/>
        </authorList>
    </citation>
    <scope>NUCLEOTIDE SEQUENCE [LARGE SCALE GENOMIC DNA]</scope>
</reference>
<keyword evidence="3" id="KW-1185">Reference proteome</keyword>
<keyword evidence="1" id="KW-1133">Transmembrane helix</keyword>
<dbReference type="EMBL" id="CP020663">
    <property type="protein sequence ID" value="ATF10334.1"/>
    <property type="molecule type" value="Genomic_DNA"/>
</dbReference>
<evidence type="ECO:0000256" key="1">
    <source>
        <dbReference type="SAM" id="Phobius"/>
    </source>
</evidence>
<evidence type="ECO:0000313" key="3">
    <source>
        <dbReference type="Proteomes" id="UP000218160"/>
    </source>
</evidence>
<keyword evidence="1" id="KW-0812">Transmembrane</keyword>
<dbReference type="KEGG" id="elux:BTN50_1918"/>
<protein>
    <submittedName>
        <fullName evidence="2">Uncharacterized protein</fullName>
    </submittedName>
</protein>